<dbReference type="InterPro" id="IPR003859">
    <property type="entry name" value="Galactosyl_T"/>
</dbReference>
<evidence type="ECO:0000313" key="2">
    <source>
        <dbReference type="Proteomes" id="UP000887565"/>
    </source>
</evidence>
<dbReference type="GO" id="GO:0008378">
    <property type="term" value="F:galactosyltransferase activity"/>
    <property type="evidence" value="ECO:0007669"/>
    <property type="project" value="TreeGrafter"/>
</dbReference>
<reference evidence="3" key="1">
    <citation type="submission" date="2022-11" db="UniProtKB">
        <authorList>
            <consortium name="WormBaseParasite"/>
        </authorList>
    </citation>
    <scope>IDENTIFICATION</scope>
</reference>
<proteinExistence type="predicted"/>
<evidence type="ECO:0000313" key="3">
    <source>
        <dbReference type="WBParaSite" id="nRc.2.0.1.t03155-RA"/>
    </source>
</evidence>
<evidence type="ECO:0000259" key="1">
    <source>
        <dbReference type="Pfam" id="PF13733"/>
    </source>
</evidence>
<dbReference type="SUPFAM" id="SSF53448">
    <property type="entry name" value="Nucleotide-diphospho-sugar transferases"/>
    <property type="match status" value="1"/>
</dbReference>
<dbReference type="AlphaFoldDB" id="A0A915HNU4"/>
<dbReference type="PANTHER" id="PTHR19300:SF57">
    <property type="entry name" value="BETA-1,4-N-ACETYLGALACTOSAMINYLTRANSFERASE"/>
    <property type="match status" value="1"/>
</dbReference>
<dbReference type="GO" id="GO:0005975">
    <property type="term" value="P:carbohydrate metabolic process"/>
    <property type="evidence" value="ECO:0007669"/>
    <property type="project" value="InterPro"/>
</dbReference>
<dbReference type="GO" id="GO:0005794">
    <property type="term" value="C:Golgi apparatus"/>
    <property type="evidence" value="ECO:0007669"/>
    <property type="project" value="TreeGrafter"/>
</dbReference>
<feature type="domain" description="Galactosyltransferase N-terminal" evidence="1">
    <location>
        <begin position="4"/>
        <end position="50"/>
    </location>
</feature>
<organism evidence="2 3">
    <name type="scientific">Romanomermis culicivorax</name>
    <name type="common">Nematode worm</name>
    <dbReference type="NCBI Taxonomy" id="13658"/>
    <lineage>
        <taxon>Eukaryota</taxon>
        <taxon>Metazoa</taxon>
        <taxon>Ecdysozoa</taxon>
        <taxon>Nematoda</taxon>
        <taxon>Enoplea</taxon>
        <taxon>Dorylaimia</taxon>
        <taxon>Mermithida</taxon>
        <taxon>Mermithoidea</taxon>
        <taxon>Mermithidae</taxon>
        <taxon>Romanomermis</taxon>
    </lineage>
</organism>
<protein>
    <submittedName>
        <fullName evidence="3">Galactosyltransferase N-terminal domain-containing protein</fullName>
    </submittedName>
</protein>
<dbReference type="Pfam" id="PF13733">
    <property type="entry name" value="Glyco_transf_7N"/>
    <property type="match status" value="1"/>
</dbReference>
<sequence>MFAGNGSFNKGRLMNIGYQIVKDRYGNFSRCIIFHDVDLIPEDDRNMYTCAQWPKHMSPSFFRLQHQSIEIIRPPSIIGRYKMLLHNQRPQEMNNLQLLRTVTKRYKYDGLSQLKDYNYRILSISLKNLYTHFLIDIGLPKGSEHYRAYSIRGNNYNFSHKNYNQPMKVDQDEKFNIETKIANNLYAFIEKESQNRLTIQKLQVLMKAREIIIEDENKV</sequence>
<dbReference type="Gene3D" id="3.90.550.10">
    <property type="entry name" value="Spore Coat Polysaccharide Biosynthesis Protein SpsA, Chain A"/>
    <property type="match status" value="2"/>
</dbReference>
<dbReference type="InterPro" id="IPR027995">
    <property type="entry name" value="Galactosyl_T_N"/>
</dbReference>
<dbReference type="InterPro" id="IPR029044">
    <property type="entry name" value="Nucleotide-diphossugar_trans"/>
</dbReference>
<dbReference type="PANTHER" id="PTHR19300">
    <property type="entry name" value="BETA-1,4-GALACTOSYLTRANSFERASE"/>
    <property type="match status" value="1"/>
</dbReference>
<name>A0A915HNU4_ROMCU</name>
<accession>A0A915HNU4</accession>
<keyword evidence="2" id="KW-1185">Reference proteome</keyword>
<dbReference type="Proteomes" id="UP000887565">
    <property type="component" value="Unplaced"/>
</dbReference>
<dbReference type="WBParaSite" id="nRc.2.0.1.t03155-RA">
    <property type="protein sequence ID" value="nRc.2.0.1.t03155-RA"/>
    <property type="gene ID" value="nRc.2.0.1.g03155"/>
</dbReference>